<dbReference type="InterPro" id="IPR043502">
    <property type="entry name" value="DNA/RNA_pol_sf"/>
</dbReference>
<name>A0A438D4A4_VITVI</name>
<dbReference type="InterPro" id="IPR026057">
    <property type="entry name" value="TBL_C"/>
</dbReference>
<dbReference type="Pfam" id="PF00078">
    <property type="entry name" value="RVT_1"/>
    <property type="match status" value="1"/>
</dbReference>
<feature type="domain" description="Reverse transcriptase" evidence="2">
    <location>
        <begin position="1"/>
        <end position="194"/>
    </location>
</feature>
<evidence type="ECO:0000313" key="4">
    <source>
        <dbReference type="Proteomes" id="UP000288805"/>
    </source>
</evidence>
<accession>A0A438D4A4</accession>
<gene>
    <name evidence="3" type="primary">TBL5_0</name>
    <name evidence="3" type="ORF">CK203_098823</name>
</gene>
<evidence type="ECO:0000259" key="2">
    <source>
        <dbReference type="PROSITE" id="PS50878"/>
    </source>
</evidence>
<dbReference type="EMBL" id="QGNW01001804">
    <property type="protein sequence ID" value="RVW30284.1"/>
    <property type="molecule type" value="Genomic_DNA"/>
</dbReference>
<dbReference type="PANTHER" id="PTHR32285">
    <property type="entry name" value="PROTEIN TRICHOME BIREFRINGENCE-LIKE 9-RELATED"/>
    <property type="match status" value="1"/>
</dbReference>
<protein>
    <submittedName>
        <fullName evidence="3">Protein trichome birefringence-like 5</fullName>
    </submittedName>
</protein>
<dbReference type="InterPro" id="IPR029962">
    <property type="entry name" value="TBL"/>
</dbReference>
<dbReference type="GO" id="GO:0016413">
    <property type="term" value="F:O-acetyltransferase activity"/>
    <property type="evidence" value="ECO:0007669"/>
    <property type="project" value="InterPro"/>
</dbReference>
<dbReference type="AlphaFoldDB" id="A0A438D4A4"/>
<organism evidence="3 4">
    <name type="scientific">Vitis vinifera</name>
    <name type="common">Grape</name>
    <dbReference type="NCBI Taxonomy" id="29760"/>
    <lineage>
        <taxon>Eukaryota</taxon>
        <taxon>Viridiplantae</taxon>
        <taxon>Streptophyta</taxon>
        <taxon>Embryophyta</taxon>
        <taxon>Tracheophyta</taxon>
        <taxon>Spermatophyta</taxon>
        <taxon>Magnoliopsida</taxon>
        <taxon>eudicotyledons</taxon>
        <taxon>Gunneridae</taxon>
        <taxon>Pentapetalae</taxon>
        <taxon>rosids</taxon>
        <taxon>Vitales</taxon>
        <taxon>Vitaceae</taxon>
        <taxon>Viteae</taxon>
        <taxon>Vitis</taxon>
    </lineage>
</organism>
<dbReference type="InterPro" id="IPR000477">
    <property type="entry name" value="RT_dom"/>
</dbReference>
<sequence>MEKRRRERSDLQLDIEKAYDSVNWQFLMRVMQKMGFGAKWREWIWSCISTTKFSVLVNGEPAGFFSSSKGLRQGDPLSPYLFIMGMEVLSALIRRAVEGGCISGCRIQRGRGQAVIISHLLFADDAIVFCEAKKDDMTFLSWILCWFEAASGLRINLAKSEIIPVGEVDEILEMAVELGCKVGQLPSTYLGLPLGAPNKAVCVWDGVEERMRWKLALWKQQYISKGGRITFIKSTLASMPLYQLSLFRMPRVVAKRLEKLQRDFLWGRGSTERKTHLVNWERVCVGKEKGGLGLRKLVHLNKALLGKWVWRFARAKEEMWKRVLVAKYGQEEFGWRTKKANGAFGVGVWKEILKEADWCWDNMTFKVGKGTKIRFWKDPWCRDVELARRFPQLFNVAAQRSATVGDLWDQNSGQGGWNLRFIRGFNDWELNSADELLQILRSQRITLEEDLALWNGGKNGKFDVKEAYGLMISHNTPLFPKKGIWVENVPSKLAFFAWEATWGVGLSRNCKGGGYQLEGFFCGASFPYRFPGVDSLQLRGAILVASLRNIDTNLGHGGEVLPSLDLKVPSPPRDEVGEPYWQTPQLSLSFLGSHFILTSLQASECIAASHNSLTFWGFNIIPSALPEVSHSSLLPVNEILENPSKPVNPPGKGRFNATDFLVRLRGKRLMLVGDSMNRNQFESLLCLLHEGLPDKSRMYEIHGHKITKGRGYFVFNFADYNCTVEFVRSHFLVREGTRINGQGNSNPTLSIDRIDKSAGRWKRADILVFNTGHWWTHGKTARGKNYYKEGDVVYPKFDAVEAYRRSLRTWGRWIDKNVNPAKQLVFYRGYSSAHFRGGDWDSGGACNGETEPILSGAFLNNYPLKMKIVEEVIQEMQVPVILLNVTRLTNFRKDGHPSVYGKNITEGKRVSTRKQDCSHWCLPGVPDAWNELIYTIIHQSSSTS</sequence>
<dbReference type="Proteomes" id="UP000288805">
    <property type="component" value="Unassembled WGS sequence"/>
</dbReference>
<dbReference type="PROSITE" id="PS50878">
    <property type="entry name" value="RT_POL"/>
    <property type="match status" value="1"/>
</dbReference>
<evidence type="ECO:0000256" key="1">
    <source>
        <dbReference type="ARBA" id="ARBA00007727"/>
    </source>
</evidence>
<proteinExistence type="inferred from homology"/>
<dbReference type="OrthoDB" id="630188at2759"/>
<dbReference type="PANTHER" id="PTHR32285:SF8">
    <property type="entry name" value="PROTEIN TRICHOME BIREFRINGENCE-LIKE 5"/>
    <property type="match status" value="1"/>
</dbReference>
<evidence type="ECO:0000313" key="3">
    <source>
        <dbReference type="EMBL" id="RVW30284.1"/>
    </source>
</evidence>
<dbReference type="CDD" id="cd01650">
    <property type="entry name" value="RT_nLTR_like"/>
    <property type="match status" value="1"/>
</dbReference>
<comment type="caution">
    <text evidence="3">The sequence shown here is derived from an EMBL/GenBank/DDBJ whole genome shotgun (WGS) entry which is preliminary data.</text>
</comment>
<dbReference type="SUPFAM" id="SSF56672">
    <property type="entry name" value="DNA/RNA polymerases"/>
    <property type="match status" value="1"/>
</dbReference>
<dbReference type="Pfam" id="PF13839">
    <property type="entry name" value="PC-Esterase"/>
    <property type="match status" value="1"/>
</dbReference>
<reference evidence="3 4" key="1">
    <citation type="journal article" date="2018" name="PLoS Genet.">
        <title>Population sequencing reveals clonal diversity and ancestral inbreeding in the grapevine cultivar Chardonnay.</title>
        <authorList>
            <person name="Roach M.J."/>
            <person name="Johnson D.L."/>
            <person name="Bohlmann J."/>
            <person name="van Vuuren H.J."/>
            <person name="Jones S.J."/>
            <person name="Pretorius I.S."/>
            <person name="Schmidt S.A."/>
            <person name="Borneman A.R."/>
        </authorList>
    </citation>
    <scope>NUCLEOTIDE SEQUENCE [LARGE SCALE GENOMIC DNA]</scope>
    <source>
        <strain evidence="4">cv. Chardonnay</strain>
        <tissue evidence="3">Leaf</tissue>
    </source>
</reference>
<comment type="similarity">
    <text evidence="1">Belongs to the PC-esterase family. TBL subfamily.</text>
</comment>